<name>D4ZDG3_SHEVD</name>
<dbReference type="EMBL" id="AP011177">
    <property type="protein sequence ID" value="BAJ00085.1"/>
    <property type="molecule type" value="Genomic_DNA"/>
</dbReference>
<evidence type="ECO:0000256" key="1">
    <source>
        <dbReference type="SAM" id="Phobius"/>
    </source>
</evidence>
<dbReference type="Proteomes" id="UP000002350">
    <property type="component" value="Chromosome"/>
</dbReference>
<dbReference type="STRING" id="637905.SVI_0114"/>
<dbReference type="KEGG" id="svo:SVI_0114"/>
<proteinExistence type="predicted"/>
<keyword evidence="1" id="KW-1133">Transmembrane helix</keyword>
<keyword evidence="1" id="KW-0812">Transmembrane</keyword>
<dbReference type="AlphaFoldDB" id="D4ZDG3"/>
<dbReference type="RefSeq" id="WP_013049400.1">
    <property type="nucleotide sequence ID" value="NC_014012.1"/>
</dbReference>
<reference evidence="3" key="1">
    <citation type="journal article" date="2010" name="Mol. Biosyst.">
        <title>Complete genome sequence and comparative analysis of Shewanella violacea, a psychrophilic and piezophilic bacterium from deep sea floor sediments.</title>
        <authorList>
            <person name="Aono E."/>
            <person name="Baba T."/>
            <person name="Ara T."/>
            <person name="Nishi T."/>
            <person name="Nakamichi T."/>
            <person name="Inamoto E."/>
            <person name="Toyonaga H."/>
            <person name="Hasegawa M."/>
            <person name="Takai Y."/>
            <person name="Okumura Y."/>
            <person name="Baba M."/>
            <person name="Tomita M."/>
            <person name="Kato C."/>
            <person name="Oshima T."/>
            <person name="Nakasone K."/>
            <person name="Mori H."/>
        </authorList>
    </citation>
    <scope>NUCLEOTIDE SEQUENCE [LARGE SCALE GENOMIC DNA]</scope>
    <source>
        <strain evidence="3">JCM 10179 / CIP 106290 / LMG 19151 / DSS12</strain>
    </source>
</reference>
<evidence type="ECO:0000313" key="3">
    <source>
        <dbReference type="Proteomes" id="UP000002350"/>
    </source>
</evidence>
<gene>
    <name evidence="2" type="ordered locus">SVI_0114</name>
</gene>
<keyword evidence="1" id="KW-0472">Membrane</keyword>
<dbReference type="OrthoDB" id="5587008at2"/>
<dbReference type="HOGENOM" id="CLU_1617889_0_0_6"/>
<protein>
    <submittedName>
        <fullName evidence="2">Uncharacterized protein</fullName>
    </submittedName>
</protein>
<sequence length="162" mass="18262">MALSRKKWNNIIIIASIMMISILTLLNTKTAKLPDDALPLFDDKSPLVQLQLDDLWLNKGSTDWQCHSDILNCQAWAKAWSGIHLSALDQGIDILAVINEDIAKNTAHTLVIQIADKQQPQLWQFYPRQGLLESPAKNWYLIPPSQREALSPIIKAKALIDN</sequence>
<accession>D4ZDG3</accession>
<keyword evidence="3" id="KW-1185">Reference proteome</keyword>
<feature type="transmembrane region" description="Helical" evidence="1">
    <location>
        <begin position="7"/>
        <end position="26"/>
    </location>
</feature>
<evidence type="ECO:0000313" key="2">
    <source>
        <dbReference type="EMBL" id="BAJ00085.1"/>
    </source>
</evidence>
<dbReference type="eggNOG" id="ENOG5033ENG">
    <property type="taxonomic scope" value="Bacteria"/>
</dbReference>
<organism evidence="2 3">
    <name type="scientific">Shewanella violacea (strain JCM 10179 / CIP 106290 / LMG 19151 / DSS12)</name>
    <dbReference type="NCBI Taxonomy" id="637905"/>
    <lineage>
        <taxon>Bacteria</taxon>
        <taxon>Pseudomonadati</taxon>
        <taxon>Pseudomonadota</taxon>
        <taxon>Gammaproteobacteria</taxon>
        <taxon>Alteromonadales</taxon>
        <taxon>Shewanellaceae</taxon>
        <taxon>Shewanella</taxon>
    </lineage>
</organism>